<gene>
    <name evidence="1" type="ORF">DLAC_09797</name>
</gene>
<name>A0A151Z784_TIELA</name>
<evidence type="ECO:0000313" key="2">
    <source>
        <dbReference type="Proteomes" id="UP000076078"/>
    </source>
</evidence>
<proteinExistence type="predicted"/>
<organism evidence="1 2">
    <name type="scientific">Tieghemostelium lacteum</name>
    <name type="common">Slime mold</name>
    <name type="synonym">Dictyostelium lacteum</name>
    <dbReference type="NCBI Taxonomy" id="361077"/>
    <lineage>
        <taxon>Eukaryota</taxon>
        <taxon>Amoebozoa</taxon>
        <taxon>Evosea</taxon>
        <taxon>Eumycetozoa</taxon>
        <taxon>Dictyostelia</taxon>
        <taxon>Dictyosteliales</taxon>
        <taxon>Raperosteliaceae</taxon>
        <taxon>Tieghemostelium</taxon>
    </lineage>
</organism>
<dbReference type="Proteomes" id="UP000076078">
    <property type="component" value="Unassembled WGS sequence"/>
</dbReference>
<sequence length="482" mass="55800">MKVKSVCSIVGVESRGKTFLHNLLTGDTESDNRMSLFKKTNDDIMFIDSPSPVYLESEGLPQDYQYTQDLLVSLSDFIIVVLKKVTDEDKHFVYELQQTIQRVCTGNDKKSVPPQLIFVHNLKDGNYWEWENMNLGAKESGSTKNQIYYYEKKDNCCAYHLSLISEELSNTGSAKENGWNTATTDFIKEVIGKQYYPTKSFGKLLTKSIFSTFHSQPKISLKKNWKDILNSPDQRGFSSIFKISVPFNSALTNDTNNIIHPNTKRVKSERNNVVIPSEDIRTPEKDPIKWKKPIIYGLSILMVLFVLFSNTEVSKSYFSLIGGQYHRESFITDELVEFVSERKVDEGSMITYQKDNGYHEKRMVDRGQFVSKTTDKGYEKEEEVWDTNSALGGKYGIKTKGPGAKKTVKKWVPVMVTEDVWVPNLVEEAIWVPKIENVQEYRSKIVTYKKFNVYIEHFKVRFDGIKDFDRKEFIRTYETRHE</sequence>
<dbReference type="InParanoid" id="A0A151Z784"/>
<evidence type="ECO:0000313" key="1">
    <source>
        <dbReference type="EMBL" id="KYQ89823.1"/>
    </source>
</evidence>
<accession>A0A151Z784</accession>
<dbReference type="AlphaFoldDB" id="A0A151Z784"/>
<comment type="caution">
    <text evidence="1">The sequence shown here is derived from an EMBL/GenBank/DDBJ whole genome shotgun (WGS) entry which is preliminary data.</text>
</comment>
<keyword evidence="2" id="KW-1185">Reference proteome</keyword>
<dbReference type="EMBL" id="LODT01000039">
    <property type="protein sequence ID" value="KYQ89823.1"/>
    <property type="molecule type" value="Genomic_DNA"/>
</dbReference>
<protein>
    <submittedName>
        <fullName evidence="1">Uncharacterized protein</fullName>
    </submittedName>
</protein>
<reference evidence="1 2" key="1">
    <citation type="submission" date="2015-12" db="EMBL/GenBank/DDBJ databases">
        <title>Dictyostelia acquired genes for synthesis and detection of signals that induce cell-type specialization by lateral gene transfer from prokaryotes.</title>
        <authorList>
            <person name="Gloeckner G."/>
            <person name="Schaap P."/>
        </authorList>
    </citation>
    <scope>NUCLEOTIDE SEQUENCE [LARGE SCALE GENOMIC DNA]</scope>
    <source>
        <strain evidence="1 2">TK</strain>
    </source>
</reference>